<protein>
    <submittedName>
        <fullName evidence="5">Recombinase family protein</fullName>
    </submittedName>
</protein>
<dbReference type="InterPro" id="IPR036162">
    <property type="entry name" value="Resolvase-like_N_sf"/>
</dbReference>
<dbReference type="PANTHER" id="PTHR30461">
    <property type="entry name" value="DNA-INVERTASE FROM LAMBDOID PROPHAGE"/>
    <property type="match status" value="1"/>
</dbReference>
<evidence type="ECO:0000259" key="4">
    <source>
        <dbReference type="PROSITE" id="PS51736"/>
    </source>
</evidence>
<dbReference type="PANTHER" id="PTHR30461:SF2">
    <property type="entry name" value="SERINE RECOMBINASE PINE-RELATED"/>
    <property type="match status" value="1"/>
</dbReference>
<evidence type="ECO:0000313" key="5">
    <source>
        <dbReference type="EMBL" id="MDA0137206.1"/>
    </source>
</evidence>
<evidence type="ECO:0000256" key="2">
    <source>
        <dbReference type="ARBA" id="ARBA00023172"/>
    </source>
</evidence>
<dbReference type="InterPro" id="IPR006119">
    <property type="entry name" value="Resolv_N"/>
</dbReference>
<comment type="caution">
    <text evidence="5">The sequence shown here is derived from an EMBL/GenBank/DDBJ whole genome shotgun (WGS) entry which is preliminary data.</text>
</comment>
<dbReference type="Gene3D" id="3.40.50.1390">
    <property type="entry name" value="Resolvase, N-terminal catalytic domain"/>
    <property type="match status" value="1"/>
</dbReference>
<evidence type="ECO:0000256" key="3">
    <source>
        <dbReference type="SAM" id="MobiDB-lite"/>
    </source>
</evidence>
<keyword evidence="6" id="KW-1185">Reference proteome</keyword>
<feature type="region of interest" description="Disordered" evidence="3">
    <location>
        <begin position="263"/>
        <end position="284"/>
    </location>
</feature>
<reference evidence="5" key="1">
    <citation type="submission" date="2022-10" db="EMBL/GenBank/DDBJ databases">
        <title>The WGS of Solirubrobacter sp. CPCC 204708.</title>
        <authorList>
            <person name="Jiang Z."/>
        </authorList>
    </citation>
    <scope>NUCLEOTIDE SEQUENCE</scope>
    <source>
        <strain evidence="5">CPCC 204708</strain>
    </source>
</reference>
<keyword evidence="1" id="KW-0238">DNA-binding</keyword>
<dbReference type="InterPro" id="IPR050639">
    <property type="entry name" value="SSR_resolvase"/>
</dbReference>
<dbReference type="Proteomes" id="UP001147700">
    <property type="component" value="Unassembled WGS sequence"/>
</dbReference>
<dbReference type="PROSITE" id="PS51736">
    <property type="entry name" value="RECOMBINASES_3"/>
    <property type="match status" value="1"/>
</dbReference>
<name>A0ABT4RF77_9ACTN</name>
<dbReference type="Pfam" id="PF00239">
    <property type="entry name" value="Resolvase"/>
    <property type="match status" value="1"/>
</dbReference>
<feature type="domain" description="Resolvase/invertase-type recombinase catalytic" evidence="4">
    <location>
        <begin position="68"/>
        <end position="210"/>
    </location>
</feature>
<organism evidence="5 6">
    <name type="scientific">Solirubrobacter deserti</name>
    <dbReference type="NCBI Taxonomy" id="2282478"/>
    <lineage>
        <taxon>Bacteria</taxon>
        <taxon>Bacillati</taxon>
        <taxon>Actinomycetota</taxon>
        <taxon>Thermoleophilia</taxon>
        <taxon>Solirubrobacterales</taxon>
        <taxon>Solirubrobacteraceae</taxon>
        <taxon>Solirubrobacter</taxon>
    </lineage>
</organism>
<evidence type="ECO:0000256" key="1">
    <source>
        <dbReference type="ARBA" id="ARBA00023125"/>
    </source>
</evidence>
<accession>A0ABT4RF77</accession>
<dbReference type="SMART" id="SM00857">
    <property type="entry name" value="Resolvase"/>
    <property type="match status" value="1"/>
</dbReference>
<dbReference type="CDD" id="cd00338">
    <property type="entry name" value="Ser_Recombinase"/>
    <property type="match status" value="1"/>
</dbReference>
<dbReference type="SUPFAM" id="SSF53041">
    <property type="entry name" value="Resolvase-like"/>
    <property type="match status" value="1"/>
</dbReference>
<dbReference type="EMBL" id="JAPCID010000008">
    <property type="protein sequence ID" value="MDA0137206.1"/>
    <property type="molecule type" value="Genomic_DNA"/>
</dbReference>
<dbReference type="RefSeq" id="WP_270006253.1">
    <property type="nucleotide sequence ID" value="NZ_JAPCID010000008.1"/>
</dbReference>
<proteinExistence type="predicted"/>
<gene>
    <name evidence="5" type="ORF">OJ962_06830</name>
</gene>
<keyword evidence="2" id="KW-0233">DNA recombination</keyword>
<sequence length="284" mass="29901">MAIALLFSADGVGASLLGAPAWLALLYVALGLALATLRLRFARRPSAPAEAAAAAEPAPVAPLPARRRAIGYVCLADVSNGALEAHTAAVTACCEARGLQLLTVVHDIDAAGRDQRPSLAWALEQLADGKAEALVVGRLRDLSANVANLPPLLTWFNDEDRRLIAVDLELDTSTEAGQLAASAVAGVGGWEHEKISERTRRGLEAARARGNGNGRTSVADVPELQERIAGMRANGMTLQAIADVLNSEGVPTLRGGTMWRPSSVQRATGYRRPSNSRGIELPKR</sequence>
<evidence type="ECO:0000313" key="6">
    <source>
        <dbReference type="Proteomes" id="UP001147700"/>
    </source>
</evidence>